<dbReference type="Pfam" id="PF13895">
    <property type="entry name" value="Ig_2"/>
    <property type="match status" value="1"/>
</dbReference>
<dbReference type="GO" id="GO:0005886">
    <property type="term" value="C:plasma membrane"/>
    <property type="evidence" value="ECO:0007669"/>
    <property type="project" value="TreeGrafter"/>
</dbReference>
<feature type="compositionally biased region" description="Polar residues" evidence="9">
    <location>
        <begin position="544"/>
        <end position="553"/>
    </location>
</feature>
<feature type="chain" id="PRO_5043497337" description="Ig-like domain-containing protein" evidence="10">
    <location>
        <begin position="16"/>
        <end position="599"/>
    </location>
</feature>
<evidence type="ECO:0000256" key="4">
    <source>
        <dbReference type="ARBA" id="ARBA00022889"/>
    </source>
</evidence>
<keyword evidence="5" id="KW-1133">Transmembrane helix</keyword>
<dbReference type="CDD" id="cd00096">
    <property type="entry name" value="Ig"/>
    <property type="match status" value="1"/>
</dbReference>
<keyword evidence="10" id="KW-0732">Signal</keyword>
<dbReference type="AlphaFoldDB" id="A0AAW0N3P0"/>
<dbReference type="InterPro" id="IPR007110">
    <property type="entry name" value="Ig-like_dom"/>
</dbReference>
<feature type="domain" description="Ig-like" evidence="11">
    <location>
        <begin position="259"/>
        <end position="346"/>
    </location>
</feature>
<dbReference type="InterPro" id="IPR013151">
    <property type="entry name" value="Immunoglobulin_dom"/>
</dbReference>
<organism evidence="12 13">
    <name type="scientific">Mugilogobius chulae</name>
    <name type="common">yellowstripe goby</name>
    <dbReference type="NCBI Taxonomy" id="88201"/>
    <lineage>
        <taxon>Eukaryota</taxon>
        <taxon>Metazoa</taxon>
        <taxon>Chordata</taxon>
        <taxon>Craniata</taxon>
        <taxon>Vertebrata</taxon>
        <taxon>Euteleostomi</taxon>
        <taxon>Actinopterygii</taxon>
        <taxon>Neopterygii</taxon>
        <taxon>Teleostei</taxon>
        <taxon>Neoteleostei</taxon>
        <taxon>Acanthomorphata</taxon>
        <taxon>Gobiaria</taxon>
        <taxon>Gobiiformes</taxon>
        <taxon>Gobioidei</taxon>
        <taxon>Gobiidae</taxon>
        <taxon>Gobionellinae</taxon>
        <taxon>Mugilogobius</taxon>
    </lineage>
</organism>
<dbReference type="InterPro" id="IPR013106">
    <property type="entry name" value="Ig_V-set"/>
</dbReference>
<evidence type="ECO:0000259" key="11">
    <source>
        <dbReference type="PROSITE" id="PS50835"/>
    </source>
</evidence>
<dbReference type="InterPro" id="IPR003599">
    <property type="entry name" value="Ig_sub"/>
</dbReference>
<proteinExistence type="inferred from homology"/>
<dbReference type="Gene3D" id="2.60.40.10">
    <property type="entry name" value="Immunoglobulins"/>
    <property type="match status" value="4"/>
</dbReference>
<evidence type="ECO:0000256" key="8">
    <source>
        <dbReference type="ARBA" id="ARBA00038361"/>
    </source>
</evidence>
<feature type="domain" description="Ig-like" evidence="11">
    <location>
        <begin position="353"/>
        <end position="414"/>
    </location>
</feature>
<comment type="similarity">
    <text evidence="8">Belongs to the immunoglobulin superfamily. SIGLEC (sialic acid binding Ig-like lectin) family.</text>
</comment>
<feature type="signal peptide" evidence="10">
    <location>
        <begin position="1"/>
        <end position="15"/>
    </location>
</feature>
<dbReference type="InterPro" id="IPR003598">
    <property type="entry name" value="Ig_sub2"/>
</dbReference>
<feature type="region of interest" description="Disordered" evidence="9">
    <location>
        <begin position="539"/>
        <end position="579"/>
    </location>
</feature>
<evidence type="ECO:0000256" key="9">
    <source>
        <dbReference type="SAM" id="MobiDB-lite"/>
    </source>
</evidence>
<sequence>MFILSWIILLSSGWGTCFDAEAAISEWTYCHHIHKNYCLKLSEGEIRAETGLCAVIHCSFTTASTFVPADFVWYKCSSDKNCAESDIISHSTNTEKIQSSFSGRVSLLEPDLTKKNCSIIINDLRPSDSGSYQIRVIDNTKGGFTFFRKATVTVTYLQQKPTVQVPPLTEGHKASLTCIAPGLCSGSKPLITWTWRKAGEKDLPNITMATTDRLTAVNHRHMSTLELSPSAELHRAQLNCTVTFIKNLSRERNVKLNVTYVKNIEVFGNTVVQEGDSLNLTCSVKSFPPSQLMWFGPNRTSLNVSEMTDLRSTSLLIYNMTQAQSGQYMCEGVHLNTSQTRHINISVIYMKKPVVSGDTNVEEGGVLTLTCTVDSFPPSTVTLQKSNTVVINNVTQEDVGRYVCTAQSRNKTQTAHVDPHILNSSGCVFSEEVLKCVCITQASPVPTVTWLLLQDQTEYKLVTVVTGDTVNSNFVLKGTEHNRTEMPVFGQKQSRAGPEELHTLHHHADRKQARSLSLTGFTLMLGKILGRWREGSSLPEFEQQAASARGQTTEGRRTDDEGEDWERRPRNGTLTKQASAHGRACFSKWTIWTETFQLQ</sequence>
<evidence type="ECO:0000313" key="13">
    <source>
        <dbReference type="Proteomes" id="UP001460270"/>
    </source>
</evidence>
<dbReference type="GO" id="GO:0033691">
    <property type="term" value="F:sialic acid binding"/>
    <property type="evidence" value="ECO:0007669"/>
    <property type="project" value="TreeGrafter"/>
</dbReference>
<dbReference type="Pfam" id="PF00047">
    <property type="entry name" value="ig"/>
    <property type="match status" value="1"/>
</dbReference>
<dbReference type="Proteomes" id="UP001460270">
    <property type="component" value="Unassembled WGS sequence"/>
</dbReference>
<feature type="compositionally biased region" description="Basic and acidic residues" evidence="9">
    <location>
        <begin position="554"/>
        <end position="569"/>
    </location>
</feature>
<dbReference type="InterPro" id="IPR013783">
    <property type="entry name" value="Ig-like_fold"/>
</dbReference>
<dbReference type="EMBL" id="JBBPFD010000019">
    <property type="protein sequence ID" value="KAK7886990.1"/>
    <property type="molecule type" value="Genomic_DNA"/>
</dbReference>
<reference evidence="13" key="1">
    <citation type="submission" date="2024-04" db="EMBL/GenBank/DDBJ databases">
        <title>Salinicola lusitanus LLJ914,a marine bacterium isolated from the Okinawa Trough.</title>
        <authorList>
            <person name="Li J."/>
        </authorList>
    </citation>
    <scope>NUCLEOTIDE SEQUENCE [LARGE SCALE GENOMIC DNA]</scope>
</reference>
<evidence type="ECO:0000256" key="3">
    <source>
        <dbReference type="ARBA" id="ARBA00022734"/>
    </source>
</evidence>
<dbReference type="InterPro" id="IPR051036">
    <property type="entry name" value="SIGLEC"/>
</dbReference>
<keyword evidence="3" id="KW-0430">Lectin</keyword>
<keyword evidence="2" id="KW-0812">Transmembrane</keyword>
<dbReference type="SMART" id="SM00408">
    <property type="entry name" value="IGc2"/>
    <property type="match status" value="2"/>
</dbReference>
<accession>A0AAW0N3P0</accession>
<dbReference type="PANTHER" id="PTHR12035">
    <property type="entry name" value="SIALIC ACID BINDING IMMUNOGLOBULIN-LIKE LECTIN"/>
    <property type="match status" value="1"/>
</dbReference>
<keyword evidence="4" id="KW-0130">Cell adhesion</keyword>
<evidence type="ECO:0000313" key="12">
    <source>
        <dbReference type="EMBL" id="KAK7886990.1"/>
    </source>
</evidence>
<evidence type="ECO:0000256" key="7">
    <source>
        <dbReference type="ARBA" id="ARBA00023319"/>
    </source>
</evidence>
<dbReference type="GO" id="GO:0007155">
    <property type="term" value="P:cell adhesion"/>
    <property type="evidence" value="ECO:0007669"/>
    <property type="project" value="UniProtKB-KW"/>
</dbReference>
<evidence type="ECO:0000256" key="2">
    <source>
        <dbReference type="ARBA" id="ARBA00022692"/>
    </source>
</evidence>
<feature type="domain" description="Ig-like" evidence="11">
    <location>
        <begin position="161"/>
        <end position="257"/>
    </location>
</feature>
<keyword evidence="6" id="KW-0472">Membrane</keyword>
<dbReference type="SMART" id="SM00409">
    <property type="entry name" value="IG"/>
    <property type="match status" value="4"/>
</dbReference>
<comment type="caution">
    <text evidence="12">The sequence shown here is derived from an EMBL/GenBank/DDBJ whole genome shotgun (WGS) entry which is preliminary data.</text>
</comment>
<evidence type="ECO:0000256" key="5">
    <source>
        <dbReference type="ARBA" id="ARBA00022989"/>
    </source>
</evidence>
<dbReference type="InterPro" id="IPR036179">
    <property type="entry name" value="Ig-like_dom_sf"/>
</dbReference>
<evidence type="ECO:0000256" key="10">
    <source>
        <dbReference type="SAM" id="SignalP"/>
    </source>
</evidence>
<protein>
    <recommendedName>
        <fullName evidence="11">Ig-like domain-containing protein</fullName>
    </recommendedName>
</protein>
<name>A0AAW0N3P0_9GOBI</name>
<gene>
    <name evidence="12" type="ORF">WMY93_026611</name>
</gene>
<dbReference type="Pfam" id="PF07686">
    <property type="entry name" value="V-set"/>
    <property type="match status" value="1"/>
</dbReference>
<dbReference type="PROSITE" id="PS50835">
    <property type="entry name" value="IG_LIKE"/>
    <property type="match status" value="3"/>
</dbReference>
<keyword evidence="7" id="KW-0393">Immunoglobulin domain</keyword>
<evidence type="ECO:0000256" key="6">
    <source>
        <dbReference type="ARBA" id="ARBA00023136"/>
    </source>
</evidence>
<dbReference type="SUPFAM" id="SSF48726">
    <property type="entry name" value="Immunoglobulin"/>
    <property type="match status" value="4"/>
</dbReference>
<dbReference type="GO" id="GO:0030246">
    <property type="term" value="F:carbohydrate binding"/>
    <property type="evidence" value="ECO:0007669"/>
    <property type="project" value="UniProtKB-KW"/>
</dbReference>
<comment type="subcellular location">
    <subcellularLocation>
        <location evidence="1">Membrane</location>
        <topology evidence="1">Single-pass type I membrane protein</topology>
    </subcellularLocation>
</comment>
<dbReference type="PANTHER" id="PTHR12035:SF128">
    <property type="entry name" value="BRANCHED CHAIN KETO ACID DEHYDROGENASE E1 SUBUNIT BETA,-LIKE-RELATED"/>
    <property type="match status" value="1"/>
</dbReference>
<evidence type="ECO:0000256" key="1">
    <source>
        <dbReference type="ARBA" id="ARBA00004479"/>
    </source>
</evidence>
<keyword evidence="13" id="KW-1185">Reference proteome</keyword>